<keyword evidence="3" id="KW-1133">Transmembrane helix</keyword>
<protein>
    <recommendedName>
        <fullName evidence="6">FAM234A/B beta-propeller domain-containing protein</fullName>
    </recommendedName>
</protein>
<dbReference type="Proteomes" id="UP000078200">
    <property type="component" value="Unassembled WGS sequence"/>
</dbReference>
<dbReference type="SUPFAM" id="SSF69318">
    <property type="entry name" value="Integrin alpha N-terminal domain"/>
    <property type="match status" value="1"/>
</dbReference>
<reference evidence="7" key="1">
    <citation type="submission" date="2020-05" db="UniProtKB">
        <authorList>
            <consortium name="EnsemblMetazoa"/>
        </authorList>
    </citation>
    <scope>IDENTIFICATION</scope>
    <source>
        <strain evidence="7">TTRI</strain>
    </source>
</reference>
<dbReference type="PANTHER" id="PTHR21419">
    <property type="match status" value="1"/>
</dbReference>
<evidence type="ECO:0000256" key="5">
    <source>
        <dbReference type="SAM" id="MobiDB-lite"/>
    </source>
</evidence>
<dbReference type="GO" id="GO:0016020">
    <property type="term" value="C:membrane"/>
    <property type="evidence" value="ECO:0007669"/>
    <property type="project" value="UniProtKB-SubCell"/>
</dbReference>
<dbReference type="AlphaFoldDB" id="A0A1A9UYH8"/>
<evidence type="ECO:0000313" key="8">
    <source>
        <dbReference type="Proteomes" id="UP000078200"/>
    </source>
</evidence>
<dbReference type="InterPro" id="IPR045232">
    <property type="entry name" value="FAM234"/>
</dbReference>
<dbReference type="PANTHER" id="PTHR21419:SF29">
    <property type="entry name" value="LD24894P"/>
    <property type="match status" value="1"/>
</dbReference>
<feature type="domain" description="FAM234A/B beta-propeller" evidence="6">
    <location>
        <begin position="330"/>
        <end position="518"/>
    </location>
</feature>
<sequence length="847" mass="97394">MLMLLHIGDFFKNLLVRTMLSMEPPPHQGIYAPLSQIMTDSESEEEIHNLIKHQKFHHYYHYYRHQQQQQEQQQQQQQQQQEQQQQYQQQVNNSEQNQWLQGSNTHGRNRPNPPNTLNLQISKVQNQRNLEVEHNSNLEKLHQIEAILVNGSNKQDTVHYNTMQNTYLRSVMMSDMGANAESVGTCDAGSTFSSFNSEYDERNHTDADNVAILGGGSELTKENVHEPMSAARRSCFVASLMLCFFTVIIFVWVIPCNEDGTCPAPIDRLKAHNWLNNYTKIELKGGIHIVNGLRSWETNLIFLYRGDAFFPEFRPDNAKRNGVISLISSTGAVAWFDEMTDEPVAMDCTLIDVDRNGRPDCLIIDEYGELGTINPISGQWHWRFKERSACKVDSSDFPVILPDLDNDGVMEILVVTSVSLEQRTKHYMRQGDIPSHTTHELEQRNCLRILSGRNGRPIGEGFKIHECDTIRRLQLESPKAVTFTCIRNNTEAQRLKTLTELFALITNKSLMGQKLKSAAKISQHRHYGQRKGVESQRDVYSLSGRELVVENSGTCPDDCNVTVILSENRNGKVKILHSFTNSAMYGMAPVQWHFKNIKPNMSGFVMKFWKWTSDSRQSHNMQSTLMEGKKIRGNDSFQKSSYAKAKSSPNWTKNNTKPHKHNRIEGNNSYGGFKSQQNKRKRRHANTFDSSINEFDMFDHVVHKCNSYDIRLNPVRLKRSHTSNNVTNKKSLLMDNYQMQIITESVILMLFIGTETRTENTSQSNIVQFCRNDRAEVVCQPDLNNQENSMLIADLDQDGSEELVSYTSTFVQSSDPQDWRLLSYVRLLRLQSELPLFYADEIKSNQK</sequence>
<organism evidence="7 8">
    <name type="scientific">Glossina austeni</name>
    <name type="common">Savannah tsetse fly</name>
    <dbReference type="NCBI Taxonomy" id="7395"/>
    <lineage>
        <taxon>Eukaryota</taxon>
        <taxon>Metazoa</taxon>
        <taxon>Ecdysozoa</taxon>
        <taxon>Arthropoda</taxon>
        <taxon>Hexapoda</taxon>
        <taxon>Insecta</taxon>
        <taxon>Pterygota</taxon>
        <taxon>Neoptera</taxon>
        <taxon>Endopterygota</taxon>
        <taxon>Diptera</taxon>
        <taxon>Brachycera</taxon>
        <taxon>Muscomorpha</taxon>
        <taxon>Hippoboscoidea</taxon>
        <taxon>Glossinidae</taxon>
        <taxon>Glossina</taxon>
    </lineage>
</organism>
<evidence type="ECO:0000313" key="7">
    <source>
        <dbReference type="EnsemblMetazoa" id="GAUT019807-PA"/>
    </source>
</evidence>
<keyword evidence="4" id="KW-0472">Membrane</keyword>
<evidence type="ECO:0000256" key="4">
    <source>
        <dbReference type="ARBA" id="ARBA00023136"/>
    </source>
</evidence>
<evidence type="ECO:0000256" key="1">
    <source>
        <dbReference type="ARBA" id="ARBA00004167"/>
    </source>
</evidence>
<dbReference type="InterPro" id="IPR028994">
    <property type="entry name" value="Integrin_alpha_N"/>
</dbReference>
<dbReference type="VEuPathDB" id="VectorBase:GAUT019807"/>
<dbReference type="Pfam" id="PF23727">
    <property type="entry name" value="Beta-prop_FAM234A_B"/>
    <property type="match status" value="1"/>
</dbReference>
<dbReference type="EnsemblMetazoa" id="GAUT019807-RA">
    <property type="protein sequence ID" value="GAUT019807-PA"/>
    <property type="gene ID" value="GAUT019807"/>
</dbReference>
<comment type="subcellular location">
    <subcellularLocation>
        <location evidence="1">Membrane</location>
        <topology evidence="1">Single-pass membrane protein</topology>
    </subcellularLocation>
</comment>
<proteinExistence type="predicted"/>
<evidence type="ECO:0000259" key="6">
    <source>
        <dbReference type="Pfam" id="PF23727"/>
    </source>
</evidence>
<keyword evidence="2" id="KW-0812">Transmembrane</keyword>
<name>A0A1A9UYH8_GLOAU</name>
<evidence type="ECO:0000256" key="3">
    <source>
        <dbReference type="ARBA" id="ARBA00022989"/>
    </source>
</evidence>
<feature type="compositionally biased region" description="Polar residues" evidence="5">
    <location>
        <begin position="665"/>
        <end position="676"/>
    </location>
</feature>
<feature type="region of interest" description="Disordered" evidence="5">
    <location>
        <begin position="65"/>
        <end position="94"/>
    </location>
</feature>
<feature type="region of interest" description="Disordered" evidence="5">
    <location>
        <begin position="642"/>
        <end position="680"/>
    </location>
</feature>
<dbReference type="InterPro" id="IPR055409">
    <property type="entry name" value="Beta-prop_FAM234A_B"/>
</dbReference>
<evidence type="ECO:0000256" key="2">
    <source>
        <dbReference type="ARBA" id="ARBA00022692"/>
    </source>
</evidence>
<keyword evidence="8" id="KW-1185">Reference proteome</keyword>
<accession>A0A1A9UYH8</accession>
<feature type="compositionally biased region" description="Polar residues" evidence="5">
    <location>
        <begin position="642"/>
        <end position="655"/>
    </location>
</feature>